<dbReference type="KEGG" id="ecos:EC958_5189"/>
<proteinExistence type="predicted"/>
<organism evidence="1 2">
    <name type="scientific">Escherichia coli O25b:H4-ST131</name>
    <dbReference type="NCBI Taxonomy" id="941322"/>
    <lineage>
        <taxon>Bacteria</taxon>
        <taxon>Pseudomonadati</taxon>
        <taxon>Pseudomonadota</taxon>
        <taxon>Gammaproteobacteria</taxon>
        <taxon>Enterobacterales</taxon>
        <taxon>Enterobacteriaceae</taxon>
        <taxon>Escherichia</taxon>
    </lineage>
</organism>
<accession>A0AA36PAY8</accession>
<sequence>MNRFERGCEADGNPRALPACYTGTATGGLRSYDITQYFHYYTPSAIHNNRFTPSGGVVARHPDRHRYGLLLLHDRSIVMHADTTTPVGMTDAFLTLFPVIVGLPRYCGVSAPSTAFRWLLSVHSRYGPHNPLTS</sequence>
<dbReference type="AlphaFoldDB" id="A0AA36PAY8"/>
<reference evidence="1 2" key="1">
    <citation type="journal article" date="2014" name="PLoS ONE">
        <title>The complete genome sequence of Escherichia coli EC958: a high quality reference sequence for the globally disseminated multidrug resistant E. coli O25b:H4-ST131 clone.</title>
        <authorList>
            <person name="Forde B.M."/>
            <person name="Ben Zakour N.L."/>
            <person name="Stanton-Cook M."/>
            <person name="Phan M.D."/>
            <person name="Totsika M."/>
            <person name="Peters K.M."/>
            <person name="Chan K.G."/>
            <person name="Schembri M.A."/>
            <person name="Upton M."/>
            <person name="Beatson S.A."/>
        </authorList>
    </citation>
    <scope>NUCLEOTIDE SEQUENCE [LARGE SCALE GENOMIC DNA]</scope>
    <source>
        <strain evidence="1 2">EC958</strain>
    </source>
</reference>
<evidence type="ECO:0000313" key="1">
    <source>
        <dbReference type="EMBL" id="CDN85152.1"/>
    </source>
</evidence>
<dbReference type="EMBL" id="HG941718">
    <property type="protein sequence ID" value="CDN85152.1"/>
    <property type="molecule type" value="Genomic_DNA"/>
</dbReference>
<protein>
    <submittedName>
        <fullName evidence="1">Uncharacterized protein</fullName>
    </submittedName>
</protein>
<dbReference type="Proteomes" id="UP000032727">
    <property type="component" value="Chromosome I"/>
</dbReference>
<gene>
    <name evidence="1" type="ORF">EC958_5189</name>
</gene>
<evidence type="ECO:0000313" key="2">
    <source>
        <dbReference type="Proteomes" id="UP000032727"/>
    </source>
</evidence>
<name>A0AA36PAY8_ECOLX</name>